<dbReference type="FunFam" id="3.40.50.300:FF:000447">
    <property type="entry name" value="helicase SKI2W isoform X2"/>
    <property type="match status" value="1"/>
</dbReference>
<dbReference type="PANTHER" id="PTHR12131">
    <property type="entry name" value="ATP-DEPENDENT RNA AND DNA HELICASE"/>
    <property type="match status" value="1"/>
</dbReference>
<evidence type="ECO:0000256" key="1">
    <source>
        <dbReference type="ARBA" id="ARBA00022741"/>
    </source>
</evidence>
<dbReference type="PROSITE" id="PS51194">
    <property type="entry name" value="HELICASE_CTER"/>
    <property type="match status" value="1"/>
</dbReference>
<feature type="non-terminal residue" evidence="7">
    <location>
        <position position="676"/>
    </location>
</feature>
<keyword evidence="1" id="KW-0547">Nucleotide-binding</keyword>
<keyword evidence="3 7" id="KW-0347">Helicase</keyword>
<evidence type="ECO:0000256" key="5">
    <source>
        <dbReference type="ARBA" id="ARBA00047984"/>
    </source>
</evidence>
<reference evidence="8" key="1">
    <citation type="submission" date="2021-01" db="EMBL/GenBank/DDBJ databases">
        <title>Caligus Genome Assembly.</title>
        <authorList>
            <person name="Gallardo-Escarate C."/>
        </authorList>
    </citation>
    <scope>NUCLEOTIDE SEQUENCE [LARGE SCALE GENOMIC DNA]</scope>
</reference>
<name>A0A7T8GX19_CALRO</name>
<dbReference type="Pfam" id="PF00271">
    <property type="entry name" value="Helicase_C"/>
    <property type="match status" value="1"/>
</dbReference>
<evidence type="ECO:0000259" key="6">
    <source>
        <dbReference type="PROSITE" id="PS51194"/>
    </source>
</evidence>
<evidence type="ECO:0000256" key="2">
    <source>
        <dbReference type="ARBA" id="ARBA00022801"/>
    </source>
</evidence>
<organism evidence="7 8">
    <name type="scientific">Caligus rogercresseyi</name>
    <name type="common">Sea louse</name>
    <dbReference type="NCBI Taxonomy" id="217165"/>
    <lineage>
        <taxon>Eukaryota</taxon>
        <taxon>Metazoa</taxon>
        <taxon>Ecdysozoa</taxon>
        <taxon>Arthropoda</taxon>
        <taxon>Crustacea</taxon>
        <taxon>Multicrustacea</taxon>
        <taxon>Hexanauplia</taxon>
        <taxon>Copepoda</taxon>
        <taxon>Siphonostomatoida</taxon>
        <taxon>Caligidae</taxon>
        <taxon>Caligus</taxon>
    </lineage>
</organism>
<evidence type="ECO:0000313" key="8">
    <source>
        <dbReference type="Proteomes" id="UP000595437"/>
    </source>
</evidence>
<evidence type="ECO:0000313" key="7">
    <source>
        <dbReference type="EMBL" id="QQP39377.1"/>
    </source>
</evidence>
<dbReference type="InterPro" id="IPR001650">
    <property type="entry name" value="Helicase_C-like"/>
</dbReference>
<feature type="non-terminal residue" evidence="7">
    <location>
        <position position="1"/>
    </location>
</feature>
<dbReference type="InterPro" id="IPR012961">
    <property type="entry name" value="Ski2/MTR4_C"/>
</dbReference>
<dbReference type="Gene3D" id="1.10.3380.30">
    <property type="match status" value="2"/>
</dbReference>
<comment type="catalytic activity">
    <reaction evidence="5">
        <text>ATP + H2O = ADP + phosphate + H(+)</text>
        <dbReference type="Rhea" id="RHEA:13065"/>
        <dbReference type="ChEBI" id="CHEBI:15377"/>
        <dbReference type="ChEBI" id="CHEBI:15378"/>
        <dbReference type="ChEBI" id="CHEBI:30616"/>
        <dbReference type="ChEBI" id="CHEBI:43474"/>
        <dbReference type="ChEBI" id="CHEBI:456216"/>
        <dbReference type="EC" id="3.6.4.13"/>
    </reaction>
</comment>
<dbReference type="GO" id="GO:0003724">
    <property type="term" value="F:RNA helicase activity"/>
    <property type="evidence" value="ECO:0007669"/>
    <property type="project" value="UniProtKB-EC"/>
</dbReference>
<protein>
    <submittedName>
        <fullName evidence="7">Helicase SKI2W</fullName>
    </submittedName>
</protein>
<evidence type="ECO:0000256" key="4">
    <source>
        <dbReference type="ARBA" id="ARBA00022840"/>
    </source>
</evidence>
<dbReference type="GO" id="GO:0070478">
    <property type="term" value="P:nuclear-transcribed mRNA catabolic process, 3'-5' exonucleolytic nonsense-mediated decay"/>
    <property type="evidence" value="ECO:0007669"/>
    <property type="project" value="TreeGrafter"/>
</dbReference>
<accession>A0A7T8GX19</accession>
<dbReference type="Pfam" id="PF08148">
    <property type="entry name" value="DSHCT"/>
    <property type="match status" value="1"/>
</dbReference>
<dbReference type="CDD" id="cd18795">
    <property type="entry name" value="SF2_C_Ski2"/>
    <property type="match status" value="1"/>
</dbReference>
<keyword evidence="8" id="KW-1185">Reference proteome</keyword>
<dbReference type="SUPFAM" id="SSF52540">
    <property type="entry name" value="P-loop containing nucleoside triphosphate hydrolases"/>
    <property type="match status" value="1"/>
</dbReference>
<keyword evidence="2" id="KW-0378">Hydrolase</keyword>
<feature type="domain" description="Helicase C-terminal" evidence="6">
    <location>
        <begin position="55"/>
        <end position="211"/>
    </location>
</feature>
<dbReference type="Gene3D" id="3.40.50.300">
    <property type="entry name" value="P-loop containing nucleotide triphosphate hydrolases"/>
    <property type="match status" value="1"/>
</dbReference>
<dbReference type="InterPro" id="IPR025696">
    <property type="entry name" value="Beta-barrel_MTR4"/>
</dbReference>
<dbReference type="Pfam" id="PF13234">
    <property type="entry name" value="MTR4_beta-barrel"/>
    <property type="match status" value="1"/>
</dbReference>
<dbReference type="PANTHER" id="PTHR12131:SF1">
    <property type="entry name" value="ATP-DEPENDENT RNA HELICASE SUPV3L1, MITOCHONDRIAL-RELATED"/>
    <property type="match status" value="1"/>
</dbReference>
<evidence type="ECO:0000256" key="3">
    <source>
        <dbReference type="ARBA" id="ARBA00022806"/>
    </source>
</evidence>
<dbReference type="SMART" id="SM01142">
    <property type="entry name" value="DSHCT"/>
    <property type="match status" value="1"/>
</dbReference>
<dbReference type="EMBL" id="CP045903">
    <property type="protein sequence ID" value="QQP39377.1"/>
    <property type="molecule type" value="Genomic_DNA"/>
</dbReference>
<dbReference type="Proteomes" id="UP000595437">
    <property type="component" value="Chromosome 14"/>
</dbReference>
<gene>
    <name evidence="7" type="ORF">FKW44_020246</name>
</gene>
<dbReference type="AlphaFoldDB" id="A0A7T8GX19"/>
<dbReference type="GO" id="GO:0016787">
    <property type="term" value="F:hydrolase activity"/>
    <property type="evidence" value="ECO:0007669"/>
    <property type="project" value="UniProtKB-KW"/>
</dbReference>
<dbReference type="GO" id="GO:0005524">
    <property type="term" value="F:ATP binding"/>
    <property type="evidence" value="ECO:0007669"/>
    <property type="project" value="UniProtKB-KW"/>
</dbReference>
<dbReference type="InterPro" id="IPR027417">
    <property type="entry name" value="P-loop_NTPase"/>
</dbReference>
<dbReference type="OrthoDB" id="64767at2759"/>
<keyword evidence="4" id="KW-0067">ATP-binding</keyword>
<proteinExistence type="predicted"/>
<sequence>LKPESGKNIWITLINHLNHHDKLPVVAFTLSRKRCDQNAVMLTSLDLCSEVERHSIHQFIHEHICVLNSSDRLLPQVTRMTELLKRGIGIHHAGVLPILKELVEMLFQRGLVKLLFATETFAVGINMPTRTVIFDDIRKHDGSEFRNLLPSEYIQMAGRAGRRGLDSTGTVIILIKDKLFRADELQRMMLGKPTSLESKFQLTYSMILNLFKVRQLRVEDMMKRSFSEKELLKNQGAYRERMATLKVELERNAAKTSSGSDAMKEAYELASRYYNLRNPFWSKLLRMPLVQGVLLPGRIVLVHVHRVFKYGVLLHSNASVEPHTYDVLVYKSSEGVEEQHPPNLEEEFSRFINFTRRRLPLWDPLSTGHTKEYAQVSLKDLDILDITKRDSLPEETTSLLLKELSKFSHKNQDMMSASSFLHPIKDLKVKDIDDMEMVHRLHTISNSESQEDGSSIDFLEGFQCVYEEKKKLKEIENLEHLLSDNSLKFLPDYNNRVEVLRTLQYINEDKIVKLKGRVASKMSHHELLVTELIFRKIITDRSPEEIAALLSCIVFKNNKIPVPDLNPSLKEGMSDIRKVAEEIGSVQRDCGFDEPVKQYVDNFCFGLTEVVYEWAKGLPFAEIIQLTEVHEGTIVNIIQMLDEVLRNIKDAALFDIGDPILKQKMDEASKAIRRDI</sequence>
<dbReference type="InterPro" id="IPR050699">
    <property type="entry name" value="RNA-DNA_Helicase"/>
</dbReference>
<dbReference type="SMART" id="SM00490">
    <property type="entry name" value="HELICc"/>
    <property type="match status" value="1"/>
</dbReference>
<dbReference type="GO" id="GO:0055087">
    <property type="term" value="C:Ski complex"/>
    <property type="evidence" value="ECO:0007669"/>
    <property type="project" value="TreeGrafter"/>
</dbReference>